<name>A0A9D8PPD0_9DELT</name>
<dbReference type="EMBL" id="JAFGIX010000070">
    <property type="protein sequence ID" value="MBN1574219.1"/>
    <property type="molecule type" value="Genomic_DNA"/>
</dbReference>
<proteinExistence type="predicted"/>
<dbReference type="Proteomes" id="UP000809273">
    <property type="component" value="Unassembled WGS sequence"/>
</dbReference>
<gene>
    <name evidence="1" type="ORF">JW984_13560</name>
</gene>
<sequence length="256" mass="29820">MYIDEVGNSDLGASKDPNHRFLSLTGLIMSLDYVSTTVFPRLEAIKKEFFESHPDNPIILHRKELVNRRHHFQALRDSEIEKKFNEDLLSLLSELDYVVITVTIDKLEFKTRYEIWRHDPYHYCLTILMERFVLWLKRNNSSGDVLAESRGGREDRRLKSAFEYIYNKGTDYIDPVVFKETLTSKQLKVKSKSNNIAGLQLADIIAHPSLRASIARHNGQDLPDNFGGKIAEILERKKYDRSPNNQIEGWGRKWLP</sequence>
<dbReference type="InterPro" id="IPR024524">
    <property type="entry name" value="DUF3800"/>
</dbReference>
<evidence type="ECO:0000313" key="2">
    <source>
        <dbReference type="Proteomes" id="UP000809273"/>
    </source>
</evidence>
<evidence type="ECO:0000313" key="1">
    <source>
        <dbReference type="EMBL" id="MBN1574219.1"/>
    </source>
</evidence>
<reference evidence="1" key="2">
    <citation type="submission" date="2021-01" db="EMBL/GenBank/DDBJ databases">
        <authorList>
            <person name="Hahn C.R."/>
            <person name="Youssef N.H."/>
            <person name="Elshahed M."/>
        </authorList>
    </citation>
    <scope>NUCLEOTIDE SEQUENCE</scope>
    <source>
        <strain evidence="1">Zod_Metabat.24</strain>
    </source>
</reference>
<accession>A0A9D8PPD0</accession>
<dbReference type="Pfam" id="PF12686">
    <property type="entry name" value="DUF3800"/>
    <property type="match status" value="1"/>
</dbReference>
<reference evidence="1" key="1">
    <citation type="journal article" date="2021" name="Environ. Microbiol.">
        <title>Genomic characterization of three novel Desulfobacterota classes expand the metabolic and phylogenetic diversity of the phylum.</title>
        <authorList>
            <person name="Murphy C.L."/>
            <person name="Biggerstaff J."/>
            <person name="Eichhorn A."/>
            <person name="Ewing E."/>
            <person name="Shahan R."/>
            <person name="Soriano D."/>
            <person name="Stewart S."/>
            <person name="VanMol K."/>
            <person name="Walker R."/>
            <person name="Walters P."/>
            <person name="Elshahed M.S."/>
            <person name="Youssef N.H."/>
        </authorList>
    </citation>
    <scope>NUCLEOTIDE SEQUENCE</scope>
    <source>
        <strain evidence="1">Zod_Metabat.24</strain>
    </source>
</reference>
<organism evidence="1 2">
    <name type="scientific">Candidatus Zymogenus saltonus</name>
    <dbReference type="NCBI Taxonomy" id="2844893"/>
    <lineage>
        <taxon>Bacteria</taxon>
        <taxon>Deltaproteobacteria</taxon>
        <taxon>Candidatus Zymogenia</taxon>
        <taxon>Candidatus Zymogeniales</taxon>
        <taxon>Candidatus Zymogenaceae</taxon>
        <taxon>Candidatus Zymogenus</taxon>
    </lineage>
</organism>
<dbReference type="AlphaFoldDB" id="A0A9D8PPD0"/>
<protein>
    <submittedName>
        <fullName evidence="1">DUF3800 domain-containing protein</fullName>
    </submittedName>
</protein>
<comment type="caution">
    <text evidence="1">The sequence shown here is derived from an EMBL/GenBank/DDBJ whole genome shotgun (WGS) entry which is preliminary data.</text>
</comment>